<accession>A0A843WZK7</accession>
<proteinExistence type="predicted"/>
<evidence type="ECO:0000256" key="1">
    <source>
        <dbReference type="SAM" id="MobiDB-lite"/>
    </source>
</evidence>
<dbReference type="EMBL" id="NMUH01004818">
    <property type="protein sequence ID" value="MQM10911.1"/>
    <property type="molecule type" value="Genomic_DNA"/>
</dbReference>
<gene>
    <name evidence="2" type="ORF">Taro_043809</name>
</gene>
<sequence length="237" mass="25172">MSSGRGLSAASGSGQFTPPPPRVPASGPSYVPPPLAAGQCTHSPPTVARPSVSVPPAFLVGASTMLEVEDAVSLREGGGSFYESTLREVWINGFNDFPMEVQELLYQMFMMTEKYAGEEEQPQLDPEVWVAASGAPKKGHVYSFEHSMDTSRVLFGASSSASHATSAFTTPCAPSTSPNEMMDFIRDEIFGLESHLAHMMQMQVSDAVQAQLSQALSQVNIPPQAAPSTSALALSCE</sequence>
<evidence type="ECO:0000313" key="2">
    <source>
        <dbReference type="EMBL" id="MQM10911.1"/>
    </source>
</evidence>
<name>A0A843WZK7_COLES</name>
<feature type="region of interest" description="Disordered" evidence="1">
    <location>
        <begin position="1"/>
        <end position="48"/>
    </location>
</feature>
<comment type="caution">
    <text evidence="2">The sequence shown here is derived from an EMBL/GenBank/DDBJ whole genome shotgun (WGS) entry which is preliminary data.</text>
</comment>
<organism evidence="2 3">
    <name type="scientific">Colocasia esculenta</name>
    <name type="common">Wild taro</name>
    <name type="synonym">Arum esculentum</name>
    <dbReference type="NCBI Taxonomy" id="4460"/>
    <lineage>
        <taxon>Eukaryota</taxon>
        <taxon>Viridiplantae</taxon>
        <taxon>Streptophyta</taxon>
        <taxon>Embryophyta</taxon>
        <taxon>Tracheophyta</taxon>
        <taxon>Spermatophyta</taxon>
        <taxon>Magnoliopsida</taxon>
        <taxon>Liliopsida</taxon>
        <taxon>Araceae</taxon>
        <taxon>Aroideae</taxon>
        <taxon>Colocasieae</taxon>
        <taxon>Colocasia</taxon>
    </lineage>
</organism>
<keyword evidence="3" id="KW-1185">Reference proteome</keyword>
<dbReference type="AlphaFoldDB" id="A0A843WZK7"/>
<reference evidence="2" key="1">
    <citation type="submission" date="2017-07" db="EMBL/GenBank/DDBJ databases">
        <title>Taro Niue Genome Assembly and Annotation.</title>
        <authorList>
            <person name="Atibalentja N."/>
            <person name="Keating K."/>
            <person name="Fields C.J."/>
        </authorList>
    </citation>
    <scope>NUCLEOTIDE SEQUENCE</scope>
    <source>
        <strain evidence="2">Niue_2</strain>
        <tissue evidence="2">Leaf</tissue>
    </source>
</reference>
<feature type="compositionally biased region" description="Low complexity" evidence="1">
    <location>
        <begin position="1"/>
        <end position="14"/>
    </location>
</feature>
<dbReference type="Proteomes" id="UP000652761">
    <property type="component" value="Unassembled WGS sequence"/>
</dbReference>
<protein>
    <submittedName>
        <fullName evidence="2">Uncharacterized protein</fullName>
    </submittedName>
</protein>
<evidence type="ECO:0000313" key="3">
    <source>
        <dbReference type="Proteomes" id="UP000652761"/>
    </source>
</evidence>